<evidence type="ECO:0000256" key="6">
    <source>
        <dbReference type="ARBA" id="ARBA00023077"/>
    </source>
</evidence>
<feature type="chain" id="PRO_5011610388" evidence="12">
    <location>
        <begin position="24"/>
        <end position="943"/>
    </location>
</feature>
<dbReference type="EMBL" id="FNRA01000013">
    <property type="protein sequence ID" value="SEB16333.1"/>
    <property type="molecule type" value="Genomic_DNA"/>
</dbReference>
<dbReference type="InterPro" id="IPR008969">
    <property type="entry name" value="CarboxyPept-like_regulatory"/>
</dbReference>
<protein>
    <submittedName>
        <fullName evidence="15">TonB-dependent Receptor Plug Domain</fullName>
    </submittedName>
</protein>
<evidence type="ECO:0000256" key="7">
    <source>
        <dbReference type="ARBA" id="ARBA00023136"/>
    </source>
</evidence>
<keyword evidence="3 10" id="KW-1134">Transmembrane beta strand</keyword>
<keyword evidence="16" id="KW-1185">Reference proteome</keyword>
<dbReference type="InterPro" id="IPR037066">
    <property type="entry name" value="Plug_dom_sf"/>
</dbReference>
<evidence type="ECO:0000259" key="14">
    <source>
        <dbReference type="Pfam" id="PF07715"/>
    </source>
</evidence>
<dbReference type="PROSITE" id="PS52016">
    <property type="entry name" value="TONB_DEPENDENT_REC_3"/>
    <property type="match status" value="1"/>
</dbReference>
<keyword evidence="9 10" id="KW-0998">Cell outer membrane</keyword>
<dbReference type="Pfam" id="PF13715">
    <property type="entry name" value="CarbopepD_reg_2"/>
    <property type="match status" value="1"/>
</dbReference>
<dbReference type="Gene3D" id="2.170.130.10">
    <property type="entry name" value="TonB-dependent receptor, plug domain"/>
    <property type="match status" value="1"/>
</dbReference>
<dbReference type="InterPro" id="IPR012910">
    <property type="entry name" value="Plug_dom"/>
</dbReference>
<evidence type="ECO:0000256" key="10">
    <source>
        <dbReference type="PROSITE-ProRule" id="PRU01360"/>
    </source>
</evidence>
<evidence type="ECO:0000256" key="12">
    <source>
        <dbReference type="SAM" id="SignalP"/>
    </source>
</evidence>
<feature type="domain" description="TonB-dependent receptor-like beta-barrel" evidence="13">
    <location>
        <begin position="508"/>
        <end position="917"/>
    </location>
</feature>
<dbReference type="OrthoDB" id="1109208at2"/>
<keyword evidence="5 12" id="KW-0732">Signal</keyword>
<evidence type="ECO:0000313" key="16">
    <source>
        <dbReference type="Proteomes" id="UP000198850"/>
    </source>
</evidence>
<gene>
    <name evidence="15" type="ORF">SAMN05443550_11330</name>
</gene>
<keyword evidence="7 10" id="KW-0472">Membrane</keyword>
<reference evidence="15 16" key="1">
    <citation type="submission" date="2016-10" db="EMBL/GenBank/DDBJ databases">
        <authorList>
            <person name="de Groot N.N."/>
        </authorList>
    </citation>
    <scope>NUCLEOTIDE SEQUENCE [LARGE SCALE GENOMIC DNA]</scope>
    <source>
        <strain evidence="15 16">DSM 19033</strain>
    </source>
</reference>
<evidence type="ECO:0000256" key="1">
    <source>
        <dbReference type="ARBA" id="ARBA00004571"/>
    </source>
</evidence>
<dbReference type="Pfam" id="PF00593">
    <property type="entry name" value="TonB_dep_Rec_b-barrel"/>
    <property type="match status" value="1"/>
</dbReference>
<comment type="similarity">
    <text evidence="10 11">Belongs to the TonB-dependent receptor family.</text>
</comment>
<dbReference type="Pfam" id="PF07715">
    <property type="entry name" value="Plug"/>
    <property type="match status" value="1"/>
</dbReference>
<dbReference type="InterPro" id="IPR036942">
    <property type="entry name" value="Beta-barrel_TonB_sf"/>
</dbReference>
<evidence type="ECO:0000256" key="4">
    <source>
        <dbReference type="ARBA" id="ARBA00022692"/>
    </source>
</evidence>
<evidence type="ECO:0000256" key="9">
    <source>
        <dbReference type="ARBA" id="ARBA00023237"/>
    </source>
</evidence>
<dbReference type="InterPro" id="IPR039426">
    <property type="entry name" value="TonB-dep_rcpt-like"/>
</dbReference>
<evidence type="ECO:0000256" key="11">
    <source>
        <dbReference type="RuleBase" id="RU003357"/>
    </source>
</evidence>
<name>A0A1H4H3D6_9SPHI</name>
<dbReference type="SUPFAM" id="SSF56935">
    <property type="entry name" value="Porins"/>
    <property type="match status" value="1"/>
</dbReference>
<dbReference type="GO" id="GO:0044718">
    <property type="term" value="P:siderophore transmembrane transport"/>
    <property type="evidence" value="ECO:0007669"/>
    <property type="project" value="TreeGrafter"/>
</dbReference>
<dbReference type="Gene3D" id="2.60.40.1120">
    <property type="entry name" value="Carboxypeptidase-like, regulatory domain"/>
    <property type="match status" value="1"/>
</dbReference>
<dbReference type="Gene3D" id="2.40.170.20">
    <property type="entry name" value="TonB-dependent receptor, beta-barrel domain"/>
    <property type="match status" value="1"/>
</dbReference>
<dbReference type="SUPFAM" id="SSF49464">
    <property type="entry name" value="Carboxypeptidase regulatory domain-like"/>
    <property type="match status" value="1"/>
</dbReference>
<sequence>MIKCLLKLQICVSLLCFAGLAHAQSTKISGYVADKATREPISGAGISIKGTSFVTRTDAQGKFYLDIDRKPPLRLVVSFIGYASEERTVTGSKDNITIELETAALLGQEVVISASRLPERILESPVSIERIGAAAIKETPGISFYDALNNIKGVEVSTQSLTFKSVTTRGFNATGNFRFNQFVDGMDNQAPGLNFAIGNIIGMSDLDVDNVELLPGASSALYGAGGINGTLLMTSKNPFQYQGVSFQFKRGINHVNDDNSSVQPFDQLDVRLAKSWNNKFGIKTTFSFLQAKDWIANNNSNYDPVSRTVKPGDRNSDPNYNGVNVYGDEVSQNVRNVAQAVLGAGQSAFIKQYGDATGGMVPSQEQINGFLSTNPQTSPFYAGINTPGLLPNENVSRTGYNERDLADYNAQSLKTSTAVYYKFNKTIEAIAQANWGKGTSLYTGSDRYAIRNFIIGQYKLELKGEDFFLRGYTTQERSGDSYITSILGSYINEQSKASQQWFPEYVGNYIGAKLTPGVTDAQASAIARAEADKGRFEPGSPAFETAKNRIINNTISSGTGARFNDKTNLYHYEGMYNFSNLLNNVLELQVGGSFRKYQLRSAGTIFDDLDRKISIDEFGAFTQIGKRFFNDKLKLSAAGRYDKSENFDGRFTPRFTAVYTVAPNHYLRASYQTGFRNPTTHNQYLNLAAGGGSIRLIGGLPELLNKYQLYTNVPYTAASYSAFLNSNAIGMPDPGLLQKYNFDPKGIKPETVQAYEIGYKALLVDNLLLDTYVYYNSYENFISEIQVYQNNGEDFTSFSVPVNAHGKVKTYGGAVGLDYLIGKYNVSGNVSYNNIDDLPNDYLNDFNTPKYRFNLGLGNKNIVKNVGFNVAYRWQGSYFWNSPFISGPVPSYGTVDAQVNLKIPSVDSMIKIGGTNLLNKYYITSYGDPAVGALYYISYGFNL</sequence>
<dbReference type="InterPro" id="IPR000531">
    <property type="entry name" value="Beta-barrel_TonB"/>
</dbReference>
<dbReference type="PANTHER" id="PTHR30069">
    <property type="entry name" value="TONB-DEPENDENT OUTER MEMBRANE RECEPTOR"/>
    <property type="match status" value="1"/>
</dbReference>
<keyword evidence="4 10" id="KW-0812">Transmembrane</keyword>
<evidence type="ECO:0000256" key="2">
    <source>
        <dbReference type="ARBA" id="ARBA00022448"/>
    </source>
</evidence>
<evidence type="ECO:0000259" key="13">
    <source>
        <dbReference type="Pfam" id="PF00593"/>
    </source>
</evidence>
<evidence type="ECO:0000313" key="15">
    <source>
        <dbReference type="EMBL" id="SEB16333.1"/>
    </source>
</evidence>
<evidence type="ECO:0000256" key="3">
    <source>
        <dbReference type="ARBA" id="ARBA00022452"/>
    </source>
</evidence>
<feature type="signal peptide" evidence="12">
    <location>
        <begin position="1"/>
        <end position="23"/>
    </location>
</feature>
<proteinExistence type="inferred from homology"/>
<dbReference type="PANTHER" id="PTHR30069:SF29">
    <property type="entry name" value="HEMOGLOBIN AND HEMOGLOBIN-HAPTOGLOBIN-BINDING PROTEIN 1-RELATED"/>
    <property type="match status" value="1"/>
</dbReference>
<dbReference type="STRING" id="425514.SAMN05443550_11330"/>
<evidence type="ECO:0000256" key="8">
    <source>
        <dbReference type="ARBA" id="ARBA00023170"/>
    </source>
</evidence>
<dbReference type="Proteomes" id="UP000198850">
    <property type="component" value="Unassembled WGS sequence"/>
</dbReference>
<keyword evidence="8 15" id="KW-0675">Receptor</keyword>
<comment type="subcellular location">
    <subcellularLocation>
        <location evidence="1 10">Cell outer membrane</location>
        <topology evidence="1 10">Multi-pass membrane protein</topology>
    </subcellularLocation>
</comment>
<feature type="domain" description="TonB-dependent receptor plug" evidence="14">
    <location>
        <begin position="122"/>
        <end position="230"/>
    </location>
</feature>
<keyword evidence="6 11" id="KW-0798">TonB box</keyword>
<dbReference type="RefSeq" id="WP_090559512.1">
    <property type="nucleotide sequence ID" value="NZ_FNRA01000013.1"/>
</dbReference>
<keyword evidence="2 10" id="KW-0813">Transport</keyword>
<evidence type="ECO:0000256" key="5">
    <source>
        <dbReference type="ARBA" id="ARBA00022729"/>
    </source>
</evidence>
<dbReference type="GO" id="GO:0015344">
    <property type="term" value="F:siderophore uptake transmembrane transporter activity"/>
    <property type="evidence" value="ECO:0007669"/>
    <property type="project" value="TreeGrafter"/>
</dbReference>
<organism evidence="15 16">
    <name type="scientific">Pedobacter hartonius</name>
    <dbReference type="NCBI Taxonomy" id="425514"/>
    <lineage>
        <taxon>Bacteria</taxon>
        <taxon>Pseudomonadati</taxon>
        <taxon>Bacteroidota</taxon>
        <taxon>Sphingobacteriia</taxon>
        <taxon>Sphingobacteriales</taxon>
        <taxon>Sphingobacteriaceae</taxon>
        <taxon>Pedobacter</taxon>
    </lineage>
</organism>
<accession>A0A1H4H3D6</accession>
<dbReference type="GO" id="GO:0009279">
    <property type="term" value="C:cell outer membrane"/>
    <property type="evidence" value="ECO:0007669"/>
    <property type="project" value="UniProtKB-SubCell"/>
</dbReference>
<dbReference type="AlphaFoldDB" id="A0A1H4H3D6"/>